<dbReference type="STRING" id="1526571.AT746_06195"/>
<evidence type="ECO:0000313" key="4">
    <source>
        <dbReference type="Proteomes" id="UP000068447"/>
    </source>
</evidence>
<evidence type="ECO:0000256" key="2">
    <source>
        <dbReference type="SAM" id="MobiDB-lite"/>
    </source>
</evidence>
<name>A0A0U3B2V9_9ALTE</name>
<gene>
    <name evidence="3" type="ORF">AT746_06195</name>
</gene>
<keyword evidence="4" id="KW-1185">Reference proteome</keyword>
<sequence length="206" mass="21592">MVKTIKKVEKSGRNTWLAGLGGYDTSRDVAAEKIDQLVEGTGSTIDSLVSRGQLVEADLKKRLQLPQWLNQRLATIRASLNPGQQQLQTATHKLDQALNTLEAVLENVEQEQKKAEQAKKAAATKAAAAKKAAASKSTKAKPANASAANKTTVAKPGASKSSSATASGAKKSTGSQSGTARKTTSRKTAASRTRSKTSDTKSNSNS</sequence>
<accession>A0A0U3B2V9</accession>
<dbReference type="RefSeq" id="WP_062477907.1">
    <property type="nucleotide sequence ID" value="NZ_CP013650.1"/>
</dbReference>
<dbReference type="EMBL" id="CP013650">
    <property type="protein sequence ID" value="ALS97897.1"/>
    <property type="molecule type" value="Genomic_DNA"/>
</dbReference>
<dbReference type="OrthoDB" id="6388824at2"/>
<protein>
    <submittedName>
        <fullName evidence="3">Uncharacterized protein</fullName>
    </submittedName>
</protein>
<feature type="compositionally biased region" description="Low complexity" evidence="2">
    <location>
        <begin position="127"/>
        <end position="192"/>
    </location>
</feature>
<organism evidence="3 4">
    <name type="scientific">Lacimicrobium alkaliphilum</name>
    <dbReference type="NCBI Taxonomy" id="1526571"/>
    <lineage>
        <taxon>Bacteria</taxon>
        <taxon>Pseudomonadati</taxon>
        <taxon>Pseudomonadota</taxon>
        <taxon>Gammaproteobacteria</taxon>
        <taxon>Alteromonadales</taxon>
        <taxon>Alteromonadaceae</taxon>
        <taxon>Lacimicrobium</taxon>
    </lineage>
</organism>
<proteinExistence type="predicted"/>
<evidence type="ECO:0000313" key="3">
    <source>
        <dbReference type="EMBL" id="ALS97897.1"/>
    </source>
</evidence>
<evidence type="ECO:0000256" key="1">
    <source>
        <dbReference type="SAM" id="Coils"/>
    </source>
</evidence>
<dbReference type="Proteomes" id="UP000068447">
    <property type="component" value="Chromosome"/>
</dbReference>
<dbReference type="AlphaFoldDB" id="A0A0U3B2V9"/>
<reference evidence="3 4" key="1">
    <citation type="submission" date="2015-12" db="EMBL/GenBank/DDBJ databases">
        <title>Complete genome of Lacimicrobium alkaliphilum KCTC 32984.</title>
        <authorList>
            <person name="Kim S.-G."/>
            <person name="Lee Y.-J."/>
        </authorList>
    </citation>
    <scope>NUCLEOTIDE SEQUENCE [LARGE SCALE GENOMIC DNA]</scope>
    <source>
        <strain evidence="3 4">YelD216</strain>
    </source>
</reference>
<dbReference type="KEGG" id="lal:AT746_06195"/>
<feature type="coiled-coil region" evidence="1">
    <location>
        <begin position="87"/>
        <end position="125"/>
    </location>
</feature>
<keyword evidence="1" id="KW-0175">Coiled coil</keyword>
<feature type="region of interest" description="Disordered" evidence="2">
    <location>
        <begin position="127"/>
        <end position="206"/>
    </location>
</feature>